<feature type="binding site" evidence="13">
    <location>
        <position position="111"/>
    </location>
    <ligand>
        <name>K(+)</name>
        <dbReference type="ChEBI" id="CHEBI:29103"/>
    </ligand>
</feature>
<feature type="transmembrane region" description="Helical" evidence="14">
    <location>
        <begin position="331"/>
        <end position="354"/>
    </location>
</feature>
<organism evidence="15 16">
    <name type="scientific">Halothiobacillus diazotrophicus</name>
    <dbReference type="NCBI Taxonomy" id="1860122"/>
    <lineage>
        <taxon>Bacteria</taxon>
        <taxon>Pseudomonadati</taxon>
        <taxon>Pseudomonadota</taxon>
        <taxon>Gammaproteobacteria</taxon>
        <taxon>Chromatiales</taxon>
        <taxon>Halothiobacillaceae</taxon>
        <taxon>Halothiobacillus</taxon>
    </lineage>
</organism>
<feature type="transmembrane region" description="Helical" evidence="14">
    <location>
        <begin position="393"/>
        <end position="415"/>
    </location>
</feature>
<evidence type="ECO:0000256" key="1">
    <source>
        <dbReference type="ARBA" id="ARBA00004429"/>
    </source>
</evidence>
<keyword evidence="13" id="KW-0479">Metal-binding</keyword>
<keyword evidence="7 14" id="KW-0812">Transmembrane</keyword>
<dbReference type="PIRSF" id="PIRSF006247">
    <property type="entry name" value="TrkH"/>
    <property type="match status" value="1"/>
</dbReference>
<reference evidence="15 16" key="1">
    <citation type="submission" date="2016-06" db="EMBL/GenBank/DDBJ databases">
        <title>Insight into the functional genes involving in sulfur oxidation in Pearl River water.</title>
        <authorList>
            <person name="Luo J."/>
            <person name="Tan X."/>
            <person name="Lin W."/>
        </authorList>
    </citation>
    <scope>NUCLEOTIDE SEQUENCE [LARGE SCALE GENOMIC DNA]</scope>
    <source>
        <strain evidence="15 16">LS2</strain>
    </source>
</reference>
<sequence>MQFIVVLRILGVLLMVFSLTFLPPWLVGWMMGDADLVPFETSFFIAFVLGGLLWLPLRTYRRELKLRDGLLIVVSFWVTLGLVGALPIFLQPTLNLSFTQSVFESVSGITTTGSTVLVGLDNLPRSLLFYRQQLQWLGGLGIIVLVVAFMPLLGVGGMQLYKTEISGPMKDNRLSGRISETAKALWIVYAGLTFLCAILYKLEGMSWFDAVGHAFSTISTGGFSTHDDSLGFFHSFSMELTAEIFMVLGATPMALHYLAMRHGSIRAYGKSSEFKFFLMLLGMLFLFIALAILLARPDSEWLWGMRWGLFTLVSMMTTTGFTLTDHTPWPAFLPVLVLATALIGGCAGSTAGGLKTVRMLLLTRQGVNELRKLVHPHAEFVVKLSGRAISPTVISAVWAFFAAYVFVFVVVFFAMMVTGLDAVSAMGAAIATLTSVGPGLGSVTGNFASASSATLWVGTVSMILGRLEIFTVLVLFLPMFWQR</sequence>
<feature type="transmembrane region" description="Helical" evidence="14">
    <location>
        <begin position="276"/>
        <end position="295"/>
    </location>
</feature>
<evidence type="ECO:0000256" key="14">
    <source>
        <dbReference type="SAM" id="Phobius"/>
    </source>
</evidence>
<accession>A0A191ZIJ7</accession>
<feature type="binding site" evidence="13">
    <location>
        <position position="221"/>
    </location>
    <ligand>
        <name>K(+)</name>
        <dbReference type="ChEBI" id="CHEBI:29103"/>
    </ligand>
</feature>
<keyword evidence="11 12" id="KW-0472">Membrane</keyword>
<evidence type="ECO:0000256" key="6">
    <source>
        <dbReference type="ARBA" id="ARBA00022538"/>
    </source>
</evidence>
<keyword evidence="5 12" id="KW-0997">Cell inner membrane</keyword>
<feature type="transmembrane region" description="Helical" evidence="14">
    <location>
        <begin position="422"/>
        <end position="441"/>
    </location>
</feature>
<dbReference type="STRING" id="1860122.A9404_10075"/>
<evidence type="ECO:0000256" key="9">
    <source>
        <dbReference type="ARBA" id="ARBA00022989"/>
    </source>
</evidence>
<comment type="function">
    <text evidence="12">Low-affinity potassium transport system. Interacts with Trk system potassium uptake protein TrkA.</text>
</comment>
<evidence type="ECO:0000256" key="10">
    <source>
        <dbReference type="ARBA" id="ARBA00023065"/>
    </source>
</evidence>
<dbReference type="GO" id="GO:0046872">
    <property type="term" value="F:metal ion binding"/>
    <property type="evidence" value="ECO:0007669"/>
    <property type="project" value="UniProtKB-KW"/>
</dbReference>
<dbReference type="GO" id="GO:0015379">
    <property type="term" value="F:potassium:chloride symporter activity"/>
    <property type="evidence" value="ECO:0007669"/>
    <property type="project" value="InterPro"/>
</dbReference>
<feature type="transmembrane region" description="Helical" evidence="14">
    <location>
        <begin position="182"/>
        <end position="200"/>
    </location>
</feature>
<feature type="binding site" evidence="13">
    <location>
        <position position="436"/>
    </location>
    <ligand>
        <name>K(+)</name>
        <dbReference type="ChEBI" id="CHEBI:29103"/>
    </ligand>
</feature>
<keyword evidence="16" id="KW-1185">Reference proteome</keyword>
<evidence type="ECO:0000256" key="4">
    <source>
        <dbReference type="ARBA" id="ARBA00022475"/>
    </source>
</evidence>
<evidence type="ECO:0000313" key="16">
    <source>
        <dbReference type="Proteomes" id="UP000078596"/>
    </source>
</evidence>
<keyword evidence="9 14" id="KW-1133">Transmembrane helix</keyword>
<evidence type="ECO:0000256" key="7">
    <source>
        <dbReference type="ARBA" id="ARBA00022692"/>
    </source>
</evidence>
<keyword evidence="3 12" id="KW-0813">Transport</keyword>
<dbReference type="EMBL" id="CP016027">
    <property type="protein sequence ID" value="ANJ67677.1"/>
    <property type="molecule type" value="Genomic_DNA"/>
</dbReference>
<evidence type="ECO:0000256" key="2">
    <source>
        <dbReference type="ARBA" id="ARBA00009137"/>
    </source>
</evidence>
<feature type="binding site" evidence="13">
    <location>
        <position position="318"/>
    </location>
    <ligand>
        <name>K(+)</name>
        <dbReference type="ChEBI" id="CHEBI:29103"/>
    </ligand>
</feature>
<protein>
    <recommendedName>
        <fullName evidence="12">Trk system potassium uptake protein</fullName>
    </recommendedName>
</protein>
<evidence type="ECO:0000256" key="11">
    <source>
        <dbReference type="ARBA" id="ARBA00023136"/>
    </source>
</evidence>
<keyword evidence="4 12" id="KW-1003">Cell membrane</keyword>
<feature type="transmembrane region" description="Helical" evidence="14">
    <location>
        <begin position="69"/>
        <end position="90"/>
    </location>
</feature>
<keyword evidence="6 12" id="KW-0633">Potassium transport</keyword>
<feature type="transmembrane region" description="Helical" evidence="14">
    <location>
        <begin position="453"/>
        <end position="477"/>
    </location>
</feature>
<dbReference type="InterPro" id="IPR004772">
    <property type="entry name" value="TrkH"/>
</dbReference>
<keyword evidence="8 12" id="KW-0630">Potassium</keyword>
<feature type="transmembrane region" description="Helical" evidence="14">
    <location>
        <begin position="307"/>
        <end position="324"/>
    </location>
</feature>
<feature type="transmembrane region" description="Helical" evidence="14">
    <location>
        <begin position="39"/>
        <end position="57"/>
    </location>
</feature>
<evidence type="ECO:0000313" key="15">
    <source>
        <dbReference type="EMBL" id="ANJ67677.1"/>
    </source>
</evidence>
<dbReference type="RefSeq" id="WP_066101017.1">
    <property type="nucleotide sequence ID" value="NZ_CP016027.1"/>
</dbReference>
<evidence type="ECO:0000256" key="5">
    <source>
        <dbReference type="ARBA" id="ARBA00022519"/>
    </source>
</evidence>
<dbReference type="PANTHER" id="PTHR32024">
    <property type="entry name" value="TRK SYSTEM POTASSIUM UPTAKE PROTEIN TRKG-RELATED"/>
    <property type="match status" value="1"/>
</dbReference>
<dbReference type="AlphaFoldDB" id="A0A191ZIJ7"/>
<feature type="transmembrane region" description="Helical" evidence="14">
    <location>
        <begin position="232"/>
        <end position="255"/>
    </location>
</feature>
<feature type="transmembrane region" description="Helical" evidence="14">
    <location>
        <begin position="7"/>
        <end position="27"/>
    </location>
</feature>
<proteinExistence type="inferred from homology"/>
<evidence type="ECO:0000256" key="12">
    <source>
        <dbReference type="PIRNR" id="PIRNR006247"/>
    </source>
</evidence>
<keyword evidence="10 12" id="KW-0406">Ion transport</keyword>
<feature type="binding site" evidence="13">
    <location>
        <position position="112"/>
    </location>
    <ligand>
        <name>K(+)</name>
        <dbReference type="ChEBI" id="CHEBI:29103"/>
    </ligand>
</feature>
<evidence type="ECO:0000256" key="13">
    <source>
        <dbReference type="PIRSR" id="PIRSR006247-1"/>
    </source>
</evidence>
<gene>
    <name evidence="15" type="ORF">A9404_10075</name>
</gene>
<evidence type="ECO:0000256" key="3">
    <source>
        <dbReference type="ARBA" id="ARBA00022448"/>
    </source>
</evidence>
<dbReference type="Pfam" id="PF02386">
    <property type="entry name" value="TrkH"/>
    <property type="match status" value="2"/>
</dbReference>
<dbReference type="Proteomes" id="UP000078596">
    <property type="component" value="Chromosome"/>
</dbReference>
<dbReference type="GO" id="GO:0005886">
    <property type="term" value="C:plasma membrane"/>
    <property type="evidence" value="ECO:0007669"/>
    <property type="project" value="UniProtKB-SubCell"/>
</dbReference>
<evidence type="ECO:0000256" key="8">
    <source>
        <dbReference type="ARBA" id="ARBA00022958"/>
    </source>
</evidence>
<feature type="transmembrane region" description="Helical" evidence="14">
    <location>
        <begin position="136"/>
        <end position="161"/>
    </location>
</feature>
<dbReference type="PANTHER" id="PTHR32024:SF2">
    <property type="entry name" value="TRK SYSTEM POTASSIUM UPTAKE PROTEIN TRKG-RELATED"/>
    <property type="match status" value="1"/>
</dbReference>
<feature type="binding site" evidence="13">
    <location>
        <position position="319"/>
    </location>
    <ligand>
        <name>K(+)</name>
        <dbReference type="ChEBI" id="CHEBI:29103"/>
    </ligand>
</feature>
<dbReference type="OrthoDB" id="9810952at2"/>
<dbReference type="InterPro" id="IPR003445">
    <property type="entry name" value="Cat_transpt"/>
</dbReference>
<comment type="subcellular location">
    <subcellularLocation>
        <location evidence="1 12">Cell inner membrane</location>
        <topology evidence="1 12">Multi-pass membrane protein</topology>
    </subcellularLocation>
</comment>
<name>A0A191ZIJ7_9GAMM</name>
<dbReference type="KEGG" id="haz:A9404_10075"/>
<comment type="similarity">
    <text evidence="2 12">Belongs to the TrkH potassium transport family.</text>
</comment>